<comment type="similarity">
    <text evidence="4">Belongs to the protein kinase superfamily.</text>
</comment>
<dbReference type="Proteomes" id="UP000306954">
    <property type="component" value="Unassembled WGS sequence"/>
</dbReference>
<dbReference type="InterPro" id="IPR008271">
    <property type="entry name" value="Ser/Thr_kinase_AS"/>
</dbReference>
<dbReference type="CDD" id="cd05117">
    <property type="entry name" value="STKc_CAMK"/>
    <property type="match status" value="1"/>
</dbReference>
<organism evidence="8 10">
    <name type="scientific">Wallemia ichthyophaga</name>
    <dbReference type="NCBI Taxonomy" id="245174"/>
    <lineage>
        <taxon>Eukaryota</taxon>
        <taxon>Fungi</taxon>
        <taxon>Dikarya</taxon>
        <taxon>Basidiomycota</taxon>
        <taxon>Wallemiomycotina</taxon>
        <taxon>Wallemiomycetes</taxon>
        <taxon>Wallemiales</taxon>
        <taxon>Wallemiaceae</taxon>
        <taxon>Wallemia</taxon>
    </lineage>
</organism>
<feature type="region of interest" description="Disordered" evidence="5">
    <location>
        <begin position="322"/>
        <end position="342"/>
    </location>
</feature>
<keyword evidence="4" id="KW-0418">Kinase</keyword>
<dbReference type="PROSITE" id="PS00108">
    <property type="entry name" value="PROTEIN_KINASE_ST"/>
    <property type="match status" value="1"/>
</dbReference>
<dbReference type="GO" id="GO:0004674">
    <property type="term" value="F:protein serine/threonine kinase activity"/>
    <property type="evidence" value="ECO:0007669"/>
    <property type="project" value="UniProtKB-KW"/>
</dbReference>
<keyword evidence="4" id="KW-0723">Serine/threonine-protein kinase</keyword>
<sequence length="393" mass="44020">MGFLRDTLLPQPESYYKKKSYNFGEVLGEGAFGKVVRAEWDNHPDGKQDVAVKVISKKKAQGNESAIFDETNLLKHLNHPNIVSFYEWYESRDTWYLSFQLATGGELFDRIARKGRFTEKNAATVIMSIVDATAYMHSNNVVHRDIKPENILYKSKDAGSGVVIADFGISQRLDSHNAQITSLAGSVGYAAPEILNNDAHSKPVDLWAIGVVTYVLLCGYSPFRSEELSELIKETNRGKIEFHERYWSKVSDHAKDFVKALLQPDPSKRLTAEQALNHQWFKDQNLSEHDVSEGLRDAFNSREKWRSAIRAVTAMSRFSKLGQNASERAQENSDAQNGSIVSQDSQDFKKFDFSSDRSLDASVAANAANSKPASEVHEANVSDYESASEDFAT</sequence>
<gene>
    <name evidence="8" type="ORF">E3P86_00193</name>
    <name evidence="7" type="ORF">E3P90_01569</name>
</gene>
<dbReference type="EMBL" id="SPOI01000004">
    <property type="protein sequence ID" value="TIB42846.1"/>
    <property type="molecule type" value="Genomic_DNA"/>
</dbReference>
<comment type="caution">
    <text evidence="8">The sequence shown here is derived from an EMBL/GenBank/DDBJ whole genome shotgun (WGS) entry which is preliminary data.</text>
</comment>
<dbReference type="AlphaFoldDB" id="A0A4T0L5P1"/>
<feature type="region of interest" description="Disordered" evidence="5">
    <location>
        <begin position="363"/>
        <end position="393"/>
    </location>
</feature>
<evidence type="ECO:0000259" key="6">
    <source>
        <dbReference type="PROSITE" id="PS50011"/>
    </source>
</evidence>
<dbReference type="SMART" id="SM00220">
    <property type="entry name" value="S_TKc"/>
    <property type="match status" value="1"/>
</dbReference>
<dbReference type="FunFam" id="1.10.510.10:FF:000571">
    <property type="entry name" value="Maternal embryonic leucine zipper kinase"/>
    <property type="match status" value="1"/>
</dbReference>
<dbReference type="Gene3D" id="3.30.200.20">
    <property type="entry name" value="Phosphorylase Kinase, domain 1"/>
    <property type="match status" value="1"/>
</dbReference>
<evidence type="ECO:0000256" key="3">
    <source>
        <dbReference type="PROSITE-ProRule" id="PRU10141"/>
    </source>
</evidence>
<dbReference type="InterPro" id="IPR017441">
    <property type="entry name" value="Protein_kinase_ATP_BS"/>
</dbReference>
<feature type="binding site" evidence="3">
    <location>
        <position position="53"/>
    </location>
    <ligand>
        <name>ATP</name>
        <dbReference type="ChEBI" id="CHEBI:30616"/>
    </ligand>
</feature>
<dbReference type="PROSITE" id="PS50011">
    <property type="entry name" value="PROTEIN_KINASE_DOM"/>
    <property type="match status" value="1"/>
</dbReference>
<evidence type="ECO:0000313" key="8">
    <source>
        <dbReference type="EMBL" id="TIB42846.1"/>
    </source>
</evidence>
<dbReference type="OrthoDB" id="40902at2759"/>
<evidence type="ECO:0000256" key="5">
    <source>
        <dbReference type="SAM" id="MobiDB-lite"/>
    </source>
</evidence>
<keyword evidence="1 3" id="KW-0547">Nucleotide-binding</keyword>
<dbReference type="SUPFAM" id="SSF56112">
    <property type="entry name" value="Protein kinase-like (PK-like)"/>
    <property type="match status" value="1"/>
</dbReference>
<dbReference type="OMA" id="HDWFESR"/>
<evidence type="ECO:0000313" key="9">
    <source>
        <dbReference type="Proteomes" id="UP000306954"/>
    </source>
</evidence>
<dbReference type="EMBL" id="SPOF01000013">
    <property type="protein sequence ID" value="TIB13785.1"/>
    <property type="molecule type" value="Genomic_DNA"/>
</dbReference>
<protein>
    <recommendedName>
        <fullName evidence="6">Protein kinase domain-containing protein</fullName>
    </recommendedName>
</protein>
<evidence type="ECO:0000313" key="10">
    <source>
        <dbReference type="Proteomes" id="UP000310689"/>
    </source>
</evidence>
<dbReference type="Gene3D" id="1.10.510.10">
    <property type="entry name" value="Transferase(Phosphotransferase) domain 1"/>
    <property type="match status" value="1"/>
</dbReference>
<keyword evidence="4" id="KW-0808">Transferase</keyword>
<dbReference type="PANTHER" id="PTHR24347">
    <property type="entry name" value="SERINE/THREONINE-PROTEIN KINASE"/>
    <property type="match status" value="1"/>
</dbReference>
<evidence type="ECO:0000256" key="2">
    <source>
        <dbReference type="ARBA" id="ARBA00022840"/>
    </source>
</evidence>
<proteinExistence type="inferred from homology"/>
<feature type="domain" description="Protein kinase" evidence="6">
    <location>
        <begin position="21"/>
        <end position="281"/>
    </location>
</feature>
<accession>A0A4T0L5P1</accession>
<dbReference type="InterPro" id="IPR011009">
    <property type="entry name" value="Kinase-like_dom_sf"/>
</dbReference>
<reference evidence="9 10" key="1">
    <citation type="submission" date="2019-03" db="EMBL/GenBank/DDBJ databases">
        <title>Sequencing 23 genomes of Wallemia ichthyophaga.</title>
        <authorList>
            <person name="Gostincar C."/>
        </authorList>
    </citation>
    <scope>NUCLEOTIDE SEQUENCE [LARGE SCALE GENOMIC DNA]</scope>
    <source>
        <strain evidence="8 10">EXF-6200</strain>
        <strain evidence="7 9">EXF-8621</strain>
    </source>
</reference>
<keyword evidence="2 3" id="KW-0067">ATP-binding</keyword>
<evidence type="ECO:0000256" key="4">
    <source>
        <dbReference type="RuleBase" id="RU000304"/>
    </source>
</evidence>
<dbReference type="PROSITE" id="PS00107">
    <property type="entry name" value="PROTEIN_KINASE_ATP"/>
    <property type="match status" value="1"/>
</dbReference>
<dbReference type="Proteomes" id="UP000310689">
    <property type="component" value="Unassembled WGS sequence"/>
</dbReference>
<dbReference type="InterPro" id="IPR000719">
    <property type="entry name" value="Prot_kinase_dom"/>
</dbReference>
<name>A0A4T0L5P1_WALIC</name>
<evidence type="ECO:0000256" key="1">
    <source>
        <dbReference type="ARBA" id="ARBA00022741"/>
    </source>
</evidence>
<dbReference type="GO" id="GO:0005524">
    <property type="term" value="F:ATP binding"/>
    <property type="evidence" value="ECO:0007669"/>
    <property type="project" value="UniProtKB-UniRule"/>
</dbReference>
<evidence type="ECO:0000313" key="7">
    <source>
        <dbReference type="EMBL" id="TIB13785.1"/>
    </source>
</evidence>
<dbReference type="Pfam" id="PF00069">
    <property type="entry name" value="Pkinase"/>
    <property type="match status" value="1"/>
</dbReference>